<comment type="caution">
    <text evidence="3">The sequence shown here is derived from an EMBL/GenBank/DDBJ whole genome shotgun (WGS) entry which is preliminary data.</text>
</comment>
<name>X1QSW7_9ZZZZ</name>
<keyword evidence="1" id="KW-0175">Coiled coil</keyword>
<dbReference type="AlphaFoldDB" id="X1QSW7"/>
<accession>X1QSW7</accession>
<feature type="transmembrane region" description="Helical" evidence="2">
    <location>
        <begin position="39"/>
        <end position="60"/>
    </location>
</feature>
<dbReference type="EMBL" id="BARV01025763">
    <property type="protein sequence ID" value="GAI46364.1"/>
    <property type="molecule type" value="Genomic_DNA"/>
</dbReference>
<evidence type="ECO:0000313" key="3">
    <source>
        <dbReference type="EMBL" id="GAI46364.1"/>
    </source>
</evidence>
<evidence type="ECO:0000256" key="2">
    <source>
        <dbReference type="SAM" id="Phobius"/>
    </source>
</evidence>
<evidence type="ECO:0000256" key="1">
    <source>
        <dbReference type="SAM" id="Coils"/>
    </source>
</evidence>
<dbReference type="PANTHER" id="PTHR32309:SF31">
    <property type="entry name" value="CAPSULAR EXOPOLYSACCHARIDE FAMILY"/>
    <property type="match status" value="1"/>
</dbReference>
<protein>
    <recommendedName>
        <fullName evidence="4">Polysaccharide chain length determinant N-terminal domain-containing protein</fullName>
    </recommendedName>
</protein>
<keyword evidence="2" id="KW-0812">Transmembrane</keyword>
<gene>
    <name evidence="3" type="ORF">S06H3_41747</name>
</gene>
<feature type="non-terminal residue" evidence="3">
    <location>
        <position position="222"/>
    </location>
</feature>
<keyword evidence="2" id="KW-1133">Transmembrane helix</keyword>
<dbReference type="PANTHER" id="PTHR32309">
    <property type="entry name" value="TYROSINE-PROTEIN KINASE"/>
    <property type="match status" value="1"/>
</dbReference>
<keyword evidence="2" id="KW-0472">Membrane</keyword>
<proteinExistence type="predicted"/>
<sequence length="222" mass="25445">MAEERLIASNRITRPAGPRFPAAASMTPKEALGILRRHILLIIVLTILGSTTGGVGWYLFKKYLPKYTATTYIEVLPPVEKDPMEIVAPQVQKDILYGHRQSIVDLIKQQSTLQDLLESDVVRDTKWFERRDGSIRKAVKYLDKHFRAYAHRDAKFVEVSMTCRDAKEAKEIVNEMVDLFLARQGTVERGKVNAELVKLQERRDQVQVELNAADRNLDEVRK</sequence>
<dbReference type="InterPro" id="IPR050445">
    <property type="entry name" value="Bact_polysacc_biosynth/exp"/>
</dbReference>
<evidence type="ECO:0008006" key="4">
    <source>
        <dbReference type="Google" id="ProtNLM"/>
    </source>
</evidence>
<organism evidence="3">
    <name type="scientific">marine sediment metagenome</name>
    <dbReference type="NCBI Taxonomy" id="412755"/>
    <lineage>
        <taxon>unclassified sequences</taxon>
        <taxon>metagenomes</taxon>
        <taxon>ecological metagenomes</taxon>
    </lineage>
</organism>
<reference evidence="3" key="1">
    <citation type="journal article" date="2014" name="Front. Microbiol.">
        <title>High frequency of phylogenetically diverse reductive dehalogenase-homologous genes in deep subseafloor sedimentary metagenomes.</title>
        <authorList>
            <person name="Kawai M."/>
            <person name="Futagami T."/>
            <person name="Toyoda A."/>
            <person name="Takaki Y."/>
            <person name="Nishi S."/>
            <person name="Hori S."/>
            <person name="Arai W."/>
            <person name="Tsubouchi T."/>
            <person name="Morono Y."/>
            <person name="Uchiyama I."/>
            <person name="Ito T."/>
            <person name="Fujiyama A."/>
            <person name="Inagaki F."/>
            <person name="Takami H."/>
        </authorList>
    </citation>
    <scope>NUCLEOTIDE SEQUENCE</scope>
    <source>
        <strain evidence="3">Expedition CK06-06</strain>
    </source>
</reference>
<feature type="coiled-coil region" evidence="1">
    <location>
        <begin position="189"/>
        <end position="216"/>
    </location>
</feature>